<evidence type="ECO:0000313" key="4">
    <source>
        <dbReference type="Proteomes" id="UP000794436"/>
    </source>
</evidence>
<feature type="region of interest" description="Disordered" evidence="2">
    <location>
        <begin position="304"/>
        <end position="346"/>
    </location>
</feature>
<feature type="region of interest" description="Disordered" evidence="2">
    <location>
        <begin position="1"/>
        <end position="36"/>
    </location>
</feature>
<evidence type="ECO:0000256" key="1">
    <source>
        <dbReference type="SAM" id="Coils"/>
    </source>
</evidence>
<feature type="compositionally biased region" description="Polar residues" evidence="2">
    <location>
        <begin position="180"/>
        <end position="192"/>
    </location>
</feature>
<proteinExistence type="predicted"/>
<protein>
    <submittedName>
        <fullName evidence="3">Uncharacterized protein</fullName>
    </submittedName>
</protein>
<feature type="region of interest" description="Disordered" evidence="2">
    <location>
        <begin position="113"/>
        <end position="205"/>
    </location>
</feature>
<organism evidence="3 4">
    <name type="scientific">Pythium oligandrum</name>
    <name type="common">Mycoparasitic fungus</name>
    <dbReference type="NCBI Taxonomy" id="41045"/>
    <lineage>
        <taxon>Eukaryota</taxon>
        <taxon>Sar</taxon>
        <taxon>Stramenopiles</taxon>
        <taxon>Oomycota</taxon>
        <taxon>Peronosporomycetes</taxon>
        <taxon>Pythiales</taxon>
        <taxon>Pythiaceae</taxon>
        <taxon>Pythium</taxon>
    </lineage>
</organism>
<accession>A0A8K1FEV7</accession>
<feature type="coiled-coil region" evidence="1">
    <location>
        <begin position="210"/>
        <end position="275"/>
    </location>
</feature>
<sequence>MEQSHHQSLHAQEPCEEEPERDVGEELEEEEDDNELHIAARAGIRLLEENMHFREEVLQLQEQIARLRDEKHSLEHTVTEKDTQISSLSTRLRESILDNQRVLSELNQTQDQVRQLEDSLQQQQRSPRRRSSSRRASPRRRNGSLSLALEPSDAVDSSKSPTRDADECASPVPMERRRSSTQLNGDSPQQQAPPSTPGSSPRRRQTLVKLREAEAKFEEEFQRASSLRVELISAQKKIGELKPLHGQLLEARQEIEMLRSQVSVLERREKQYQEELTEGGELIQSLQSSIEAYQRLHELSTVESKAQESRLPGTLAQTSSSAVGTDDHVATRGNTPGPVKEAESASQCTVHDWSLRDESERITALADQVLTLKMQENIIFMMPKPQSMPETTEATPTQRSVESCVGPIALGSCSRQRYLEQQIIALQDLLKRFRFEWKLAHDALFGLEREKHELLQQIDRLQAQVDMTVTKQHEAEFVECNKLSPEESTDEARQCSNAIYEALFKQAASVRCSSTSGLTSKEDELDAELLCFALLRRLVDSWTTDKPKRMRLHDWLINAIRQTGIRKPLYLHELSTEIAAGFQTIMVPILEERFGVRVNVEKRLRSVVLTDLRIQVLANESSSSRTAQRQQVHQAFLSMIDAEDALFEGKESWCQPFSRRAVVRNCLS</sequence>
<name>A0A8K1FEV7_PYTOL</name>
<evidence type="ECO:0000256" key="2">
    <source>
        <dbReference type="SAM" id="MobiDB-lite"/>
    </source>
</evidence>
<dbReference type="AlphaFoldDB" id="A0A8K1FEV7"/>
<feature type="compositionally biased region" description="Acidic residues" evidence="2">
    <location>
        <begin position="14"/>
        <end position="34"/>
    </location>
</feature>
<dbReference type="Proteomes" id="UP000794436">
    <property type="component" value="Unassembled WGS sequence"/>
</dbReference>
<reference evidence="3" key="1">
    <citation type="submission" date="2019-03" db="EMBL/GenBank/DDBJ databases">
        <title>Long read genome sequence of the mycoparasitic Pythium oligandrum ATCC 38472 isolated from sugarbeet rhizosphere.</title>
        <authorList>
            <person name="Gaulin E."/>
        </authorList>
    </citation>
    <scope>NUCLEOTIDE SEQUENCE</scope>
    <source>
        <strain evidence="3">ATCC 38472_TT</strain>
    </source>
</reference>
<gene>
    <name evidence="3" type="ORF">Poli38472_001002</name>
</gene>
<dbReference type="EMBL" id="SPLM01000108">
    <property type="protein sequence ID" value="TMW60960.1"/>
    <property type="molecule type" value="Genomic_DNA"/>
</dbReference>
<dbReference type="OrthoDB" id="167661at2759"/>
<evidence type="ECO:0000313" key="3">
    <source>
        <dbReference type="EMBL" id="TMW60960.1"/>
    </source>
</evidence>
<keyword evidence="4" id="KW-1185">Reference proteome</keyword>
<comment type="caution">
    <text evidence="3">The sequence shown here is derived from an EMBL/GenBank/DDBJ whole genome shotgun (WGS) entry which is preliminary data.</text>
</comment>
<feature type="compositionally biased region" description="Basic residues" evidence="2">
    <location>
        <begin position="126"/>
        <end position="142"/>
    </location>
</feature>
<keyword evidence="1" id="KW-0175">Coiled coil</keyword>